<evidence type="ECO:0000256" key="1">
    <source>
        <dbReference type="ARBA" id="ARBA00004571"/>
    </source>
</evidence>
<organism evidence="15 16">
    <name type="scientific">SAR92 clade bacterium H455</name>
    <dbReference type="NCBI Taxonomy" id="2974818"/>
    <lineage>
        <taxon>Bacteria</taxon>
        <taxon>Pseudomonadati</taxon>
        <taxon>Pseudomonadota</taxon>
        <taxon>Gammaproteobacteria</taxon>
        <taxon>Cellvibrionales</taxon>
        <taxon>Porticoccaceae</taxon>
        <taxon>SAR92 clade</taxon>
    </lineage>
</organism>
<evidence type="ECO:0000313" key="15">
    <source>
        <dbReference type="EMBL" id="UVW34377.1"/>
    </source>
</evidence>
<dbReference type="InterPro" id="IPR039426">
    <property type="entry name" value="TonB-dep_rcpt-like"/>
</dbReference>
<dbReference type="Pfam" id="PF00593">
    <property type="entry name" value="TonB_dep_Rec_b-barrel"/>
    <property type="match status" value="1"/>
</dbReference>
<proteinExistence type="inferred from homology"/>
<keyword evidence="7" id="KW-0406">Ion transport</keyword>
<dbReference type="InterPro" id="IPR036942">
    <property type="entry name" value="Beta-barrel_TonB_sf"/>
</dbReference>
<comment type="similarity">
    <text evidence="11 12">Belongs to the TonB-dependent receptor family.</text>
</comment>
<evidence type="ECO:0000259" key="14">
    <source>
        <dbReference type="Pfam" id="PF07715"/>
    </source>
</evidence>
<evidence type="ECO:0000256" key="5">
    <source>
        <dbReference type="ARBA" id="ARBA00022692"/>
    </source>
</evidence>
<evidence type="ECO:0000313" key="16">
    <source>
        <dbReference type="Proteomes" id="UP001059934"/>
    </source>
</evidence>
<reference evidence="15" key="1">
    <citation type="submission" date="2022-08" db="EMBL/GenBank/DDBJ databases">
        <title>Catabolic pathway analysis in culturable SAR92 clade bacteria reveals their overlooked roles in DMSP degradation in coastal seas.</title>
        <authorList>
            <person name="He X."/>
            <person name="Zhang X."/>
            <person name="Zhang Y."/>
        </authorList>
    </citation>
    <scope>NUCLEOTIDE SEQUENCE</scope>
    <source>
        <strain evidence="15">H455</strain>
    </source>
</reference>
<dbReference type="Gene3D" id="2.40.170.20">
    <property type="entry name" value="TonB-dependent receptor, beta-barrel domain"/>
    <property type="match status" value="1"/>
</dbReference>
<evidence type="ECO:0000256" key="3">
    <source>
        <dbReference type="ARBA" id="ARBA00022452"/>
    </source>
</evidence>
<evidence type="ECO:0000256" key="2">
    <source>
        <dbReference type="ARBA" id="ARBA00022448"/>
    </source>
</evidence>
<dbReference type="PANTHER" id="PTHR32552:SF81">
    <property type="entry name" value="TONB-DEPENDENT OUTER MEMBRANE RECEPTOR"/>
    <property type="match status" value="1"/>
</dbReference>
<evidence type="ECO:0000256" key="11">
    <source>
        <dbReference type="PROSITE-ProRule" id="PRU01360"/>
    </source>
</evidence>
<dbReference type="SUPFAM" id="SSF56935">
    <property type="entry name" value="Porins"/>
    <property type="match status" value="1"/>
</dbReference>
<protein>
    <submittedName>
        <fullName evidence="15">TonB-dependent receptor</fullName>
    </submittedName>
</protein>
<keyword evidence="16" id="KW-1185">Reference proteome</keyword>
<dbReference type="PANTHER" id="PTHR32552">
    <property type="entry name" value="FERRICHROME IRON RECEPTOR-RELATED"/>
    <property type="match status" value="1"/>
</dbReference>
<keyword evidence="10 11" id="KW-0998">Cell outer membrane</keyword>
<accession>A0ABY5TKI5</accession>
<dbReference type="PROSITE" id="PS52016">
    <property type="entry name" value="TONB_DEPENDENT_REC_3"/>
    <property type="match status" value="1"/>
</dbReference>
<keyword evidence="4" id="KW-0410">Iron transport</keyword>
<evidence type="ECO:0000256" key="6">
    <source>
        <dbReference type="ARBA" id="ARBA00023004"/>
    </source>
</evidence>
<dbReference type="Pfam" id="PF07715">
    <property type="entry name" value="Plug"/>
    <property type="match status" value="1"/>
</dbReference>
<keyword evidence="8 12" id="KW-0798">TonB box</keyword>
<dbReference type="InterPro" id="IPR012910">
    <property type="entry name" value="Plug_dom"/>
</dbReference>
<comment type="subcellular location">
    <subcellularLocation>
        <location evidence="1 11">Cell outer membrane</location>
        <topology evidence="1 11">Multi-pass membrane protein</topology>
    </subcellularLocation>
</comment>
<gene>
    <name evidence="15" type="ORF">NYF23_10160</name>
</gene>
<keyword evidence="2 11" id="KW-0813">Transport</keyword>
<evidence type="ECO:0000256" key="8">
    <source>
        <dbReference type="ARBA" id="ARBA00023077"/>
    </source>
</evidence>
<keyword evidence="5 11" id="KW-0812">Transmembrane</keyword>
<evidence type="ECO:0000256" key="10">
    <source>
        <dbReference type="ARBA" id="ARBA00023237"/>
    </source>
</evidence>
<evidence type="ECO:0000259" key="13">
    <source>
        <dbReference type="Pfam" id="PF00593"/>
    </source>
</evidence>
<evidence type="ECO:0000256" key="12">
    <source>
        <dbReference type="RuleBase" id="RU003357"/>
    </source>
</evidence>
<evidence type="ECO:0000256" key="4">
    <source>
        <dbReference type="ARBA" id="ARBA00022496"/>
    </source>
</evidence>
<keyword evidence="3 11" id="KW-1134">Transmembrane beta strand</keyword>
<name>A0ABY5TKI5_9GAMM</name>
<feature type="domain" description="TonB-dependent receptor plug" evidence="14">
    <location>
        <begin position="50"/>
        <end position="161"/>
    </location>
</feature>
<evidence type="ECO:0000256" key="7">
    <source>
        <dbReference type="ARBA" id="ARBA00023065"/>
    </source>
</evidence>
<dbReference type="InterPro" id="IPR000531">
    <property type="entry name" value="Beta-barrel_TonB"/>
</dbReference>
<sequence length="737" mass="81245">MKRIKNSHLITVCFFSVYSIFALGQSEYKSDYQNGLQEIIVTAQKRPESMQDAPIAMSVMTSSQLEMQAITDVGGLEGGIIPSLRVMPIGSTPSNLIISIRGNAPSDVSEVTRDGSVGIYLDGVYLARSHGFGLELADLERIEVLRGPQGTLFGRNSIGGAVSLVSKKPSGNLGFKQVLSIGRFNELRSVSRLDLPEMAKVKIKLDYLHSERDGWVNNTAPGQADYNAYNKDGGKLSVNWQARDHVAIDYSYDNSSVEMSQRYMQFYKDNLGSFSQERERLSETRLPVAPLKPTVVEQQGHSATVTWIASDQLTIKSISAVRNLKEDSQNNYAGVLYFNGLLDLSLMEQDQYSQELQLIGRSERTDWVAGLYYLKEDVNKFLQDSFSLDIFGIFGPQLSAIDPPSTFDALGSGATLPPRIVDAEARSRAAYGQASWKPDGFGERLELTLGGRYTEDKKVASRFETSLSQSRQDYENLDSSMALQYQWQDDLSTYLKWGTAYKAGGVNTRSGSFGAFEKEVAETWEIGLKSEFWDHRARVNVAVFTTDYEDMQLDFSDPVMVTLVETINASETVEVSGAEMDIAVSPMSGLLLGLSYTYLDSDMPLQPNPLNGGALKQFFVPLTPQHAGSITLDYAFEPRSYGALALHIDMTSTDHYSYVPFGEQRTDAYSLLNARLELGDINLGGSGGGVFKASIWAKNLLDEAYVVYAFAVGEPAVSVAQAFGAPRTMGLDISYTF</sequence>
<dbReference type="Proteomes" id="UP001059934">
    <property type="component" value="Chromosome"/>
</dbReference>
<keyword evidence="6" id="KW-0408">Iron</keyword>
<dbReference type="EMBL" id="CP103416">
    <property type="protein sequence ID" value="UVW34377.1"/>
    <property type="molecule type" value="Genomic_DNA"/>
</dbReference>
<keyword evidence="15" id="KW-0675">Receptor</keyword>
<feature type="domain" description="TonB-dependent receptor-like beta-barrel" evidence="13">
    <location>
        <begin position="249"/>
        <end position="678"/>
    </location>
</feature>
<evidence type="ECO:0000256" key="9">
    <source>
        <dbReference type="ARBA" id="ARBA00023136"/>
    </source>
</evidence>
<keyword evidence="9 11" id="KW-0472">Membrane</keyword>